<organism evidence="2 3">
    <name type="scientific">Frankliniella fusca</name>
    <dbReference type="NCBI Taxonomy" id="407009"/>
    <lineage>
        <taxon>Eukaryota</taxon>
        <taxon>Metazoa</taxon>
        <taxon>Ecdysozoa</taxon>
        <taxon>Arthropoda</taxon>
        <taxon>Hexapoda</taxon>
        <taxon>Insecta</taxon>
        <taxon>Pterygota</taxon>
        <taxon>Neoptera</taxon>
        <taxon>Paraneoptera</taxon>
        <taxon>Thysanoptera</taxon>
        <taxon>Terebrantia</taxon>
        <taxon>Thripoidea</taxon>
        <taxon>Thripidae</taxon>
        <taxon>Frankliniella</taxon>
    </lineage>
</organism>
<gene>
    <name evidence="2" type="ORF">KUF71_015862</name>
</gene>
<dbReference type="EMBL" id="JAHWGI010001289">
    <property type="protein sequence ID" value="KAK3927577.1"/>
    <property type="molecule type" value="Genomic_DNA"/>
</dbReference>
<proteinExistence type="predicted"/>
<dbReference type="AlphaFoldDB" id="A0AAE1LRD3"/>
<keyword evidence="3" id="KW-1185">Reference proteome</keyword>
<keyword evidence="1" id="KW-0472">Membrane</keyword>
<comment type="caution">
    <text evidence="2">The sequence shown here is derived from an EMBL/GenBank/DDBJ whole genome shotgun (WGS) entry which is preliminary data.</text>
</comment>
<keyword evidence="2" id="KW-0396">Initiation factor</keyword>
<accession>A0AAE1LRD3</accession>
<dbReference type="Proteomes" id="UP001219518">
    <property type="component" value="Unassembled WGS sequence"/>
</dbReference>
<keyword evidence="1" id="KW-1133">Transmembrane helix</keyword>
<evidence type="ECO:0000313" key="3">
    <source>
        <dbReference type="Proteomes" id="UP001219518"/>
    </source>
</evidence>
<evidence type="ECO:0000313" key="2">
    <source>
        <dbReference type="EMBL" id="KAK3927577.1"/>
    </source>
</evidence>
<keyword evidence="2" id="KW-0648">Protein biosynthesis</keyword>
<evidence type="ECO:0000256" key="1">
    <source>
        <dbReference type="SAM" id="Phobius"/>
    </source>
</evidence>
<keyword evidence="1" id="KW-0812">Transmembrane</keyword>
<reference evidence="2" key="2">
    <citation type="journal article" date="2023" name="BMC Genomics">
        <title>Pest status, molecular evolution, and epigenetic factors derived from the genome assembly of Frankliniella fusca, a thysanopteran phytovirus vector.</title>
        <authorList>
            <person name="Catto M.A."/>
            <person name="Labadie P.E."/>
            <person name="Jacobson A.L."/>
            <person name="Kennedy G.G."/>
            <person name="Srinivasan R."/>
            <person name="Hunt B.G."/>
        </authorList>
    </citation>
    <scope>NUCLEOTIDE SEQUENCE</scope>
    <source>
        <strain evidence="2">PL_HMW_Pooled</strain>
    </source>
</reference>
<reference evidence="2" key="1">
    <citation type="submission" date="2021-07" db="EMBL/GenBank/DDBJ databases">
        <authorList>
            <person name="Catto M.A."/>
            <person name="Jacobson A."/>
            <person name="Kennedy G."/>
            <person name="Labadie P."/>
            <person name="Hunt B.G."/>
            <person name="Srinivasan R."/>
        </authorList>
    </citation>
    <scope>NUCLEOTIDE SEQUENCE</scope>
    <source>
        <strain evidence="2">PL_HMW_Pooled</strain>
        <tissue evidence="2">Head</tissue>
    </source>
</reference>
<protein>
    <submittedName>
        <fullName evidence="2">Translation initiation factor IF-2</fullName>
    </submittedName>
</protein>
<feature type="transmembrane region" description="Helical" evidence="1">
    <location>
        <begin position="558"/>
        <end position="576"/>
    </location>
</feature>
<name>A0AAE1LRD3_9NEOP</name>
<dbReference type="GO" id="GO:0003743">
    <property type="term" value="F:translation initiation factor activity"/>
    <property type="evidence" value="ECO:0007669"/>
    <property type="project" value="UniProtKB-KW"/>
</dbReference>
<sequence length="651" mass="72707">MGVAFCDLRMDLLNSKALWIWMAMLIVIKGRVTANQPVTVTQTKGVLINLAESKVAMGSLQLSFNINLPSVNLAIKINDSVCSPSLSAPTFNACRSLLHIDKMSHKILLELQTIFKRSESLDQIVPKRTKRAMLPILGRVLNWVTGVATEQQLNKVINNVNQLAQGVQDLAASHSNLIKATNQNVESLSNHQKDIENNMNFFVDRFNKLVDVIGKFENDFDVAMFKIAGTATIMNKINILQTHLLSIKSIHEKCQDNLLPKIVVPEESLRQALKAQKEILDEHALELIFDDDSFSTYYSMETAKCVLVKNESMQITFDVPLKDSRANFFVMDIVPIKFLLHGRTCQIVKETVRIATDGITIRDLTNSPKLGQLDIYVLPRENSQSAISTCVHKLLTHADVDTIASACDLHCVDTLQSTAQAIGTNKFSILNPSAPLAIICGSNLVKNLPTLENGRYDVTVPCHCSVQETVGMQEILISAIRTCSLNLGLNSSVSINMDWAGESFEPYELFATERDISELKLNNVTLPELKLVQVDDFKSNALSTWRSIPVYSSGWVEIFLWILIIFVTLCIGYCYLRYNFPWMVLGLCKNKDESAATKEGLVILGTESFRGIRRPTIKARKVEKPKVEKAIKEVNNKDNEASADETNEVLM</sequence>